<feature type="compositionally biased region" description="Low complexity" evidence="1">
    <location>
        <begin position="209"/>
        <end position="220"/>
    </location>
</feature>
<dbReference type="Proteomes" id="UP001209540">
    <property type="component" value="Unassembled WGS sequence"/>
</dbReference>
<evidence type="ECO:0000256" key="1">
    <source>
        <dbReference type="SAM" id="MobiDB-lite"/>
    </source>
</evidence>
<keyword evidence="3" id="KW-1185">Reference proteome</keyword>
<organism evidence="2 3">
    <name type="scientific">Phascolomyces articulosus</name>
    <dbReference type="NCBI Taxonomy" id="60185"/>
    <lineage>
        <taxon>Eukaryota</taxon>
        <taxon>Fungi</taxon>
        <taxon>Fungi incertae sedis</taxon>
        <taxon>Mucoromycota</taxon>
        <taxon>Mucoromycotina</taxon>
        <taxon>Mucoromycetes</taxon>
        <taxon>Mucorales</taxon>
        <taxon>Lichtheimiaceae</taxon>
        <taxon>Phascolomyces</taxon>
    </lineage>
</organism>
<feature type="compositionally biased region" description="Polar residues" evidence="1">
    <location>
        <begin position="9"/>
        <end position="48"/>
    </location>
</feature>
<comment type="caution">
    <text evidence="2">The sequence shown here is derived from an EMBL/GenBank/DDBJ whole genome shotgun (WGS) entry which is preliminary data.</text>
</comment>
<reference evidence="2" key="2">
    <citation type="submission" date="2023-02" db="EMBL/GenBank/DDBJ databases">
        <authorList>
            <consortium name="DOE Joint Genome Institute"/>
            <person name="Mondo S.J."/>
            <person name="Chang Y."/>
            <person name="Wang Y."/>
            <person name="Ahrendt S."/>
            <person name="Andreopoulos W."/>
            <person name="Barry K."/>
            <person name="Beard J."/>
            <person name="Benny G.L."/>
            <person name="Blankenship S."/>
            <person name="Bonito G."/>
            <person name="Cuomo C."/>
            <person name="Desiro A."/>
            <person name="Gervers K.A."/>
            <person name="Hundley H."/>
            <person name="Kuo A."/>
            <person name="LaButti K."/>
            <person name="Lang B.F."/>
            <person name="Lipzen A."/>
            <person name="O'Donnell K."/>
            <person name="Pangilinan J."/>
            <person name="Reynolds N."/>
            <person name="Sandor L."/>
            <person name="Smith M.W."/>
            <person name="Tsang A."/>
            <person name="Grigoriev I.V."/>
            <person name="Stajich J.E."/>
            <person name="Spatafora J.W."/>
        </authorList>
    </citation>
    <scope>NUCLEOTIDE SEQUENCE</scope>
    <source>
        <strain evidence="2">RSA 2281</strain>
    </source>
</reference>
<name>A0AAD5K3H6_9FUNG</name>
<gene>
    <name evidence="2" type="ORF">BDA99DRAFT_504601</name>
</gene>
<evidence type="ECO:0000313" key="2">
    <source>
        <dbReference type="EMBL" id="KAI9268004.1"/>
    </source>
</evidence>
<accession>A0AAD5K3H6</accession>
<dbReference type="EMBL" id="JAIXMP010000009">
    <property type="protein sequence ID" value="KAI9268004.1"/>
    <property type="molecule type" value="Genomic_DNA"/>
</dbReference>
<feature type="region of interest" description="Disordered" evidence="1">
    <location>
        <begin position="1"/>
        <end position="220"/>
    </location>
</feature>
<evidence type="ECO:0000313" key="3">
    <source>
        <dbReference type="Proteomes" id="UP001209540"/>
    </source>
</evidence>
<feature type="compositionally biased region" description="Low complexity" evidence="1">
    <location>
        <begin position="106"/>
        <end position="125"/>
    </location>
</feature>
<proteinExistence type="predicted"/>
<reference evidence="2" key="1">
    <citation type="journal article" date="2022" name="IScience">
        <title>Evolution of zygomycete secretomes and the origins of terrestrial fungal ecologies.</title>
        <authorList>
            <person name="Chang Y."/>
            <person name="Wang Y."/>
            <person name="Mondo S."/>
            <person name="Ahrendt S."/>
            <person name="Andreopoulos W."/>
            <person name="Barry K."/>
            <person name="Beard J."/>
            <person name="Benny G.L."/>
            <person name="Blankenship S."/>
            <person name="Bonito G."/>
            <person name="Cuomo C."/>
            <person name="Desiro A."/>
            <person name="Gervers K.A."/>
            <person name="Hundley H."/>
            <person name="Kuo A."/>
            <person name="LaButti K."/>
            <person name="Lang B.F."/>
            <person name="Lipzen A."/>
            <person name="O'Donnell K."/>
            <person name="Pangilinan J."/>
            <person name="Reynolds N."/>
            <person name="Sandor L."/>
            <person name="Smith M.E."/>
            <person name="Tsang A."/>
            <person name="Grigoriev I.V."/>
            <person name="Stajich J.E."/>
            <person name="Spatafora J.W."/>
        </authorList>
    </citation>
    <scope>NUCLEOTIDE SEQUENCE</scope>
    <source>
        <strain evidence="2">RSA 2281</strain>
    </source>
</reference>
<feature type="compositionally biased region" description="Basic and acidic residues" evidence="1">
    <location>
        <begin position="199"/>
        <end position="208"/>
    </location>
</feature>
<feature type="compositionally biased region" description="Polar residues" evidence="1">
    <location>
        <begin position="76"/>
        <end position="105"/>
    </location>
</feature>
<feature type="compositionally biased region" description="Low complexity" evidence="1">
    <location>
        <begin position="140"/>
        <end position="162"/>
    </location>
</feature>
<protein>
    <submittedName>
        <fullName evidence="2">Uncharacterized protein</fullName>
    </submittedName>
</protein>
<dbReference type="AlphaFoldDB" id="A0AAD5K3H6"/>
<sequence>MVLWKREQQQALESQTKPKPTSLAQLSQRSHPRTSALQSLANRNTPTKSDSEDGKTKPSLLGLAKKNNEAKKSTGVGPSSSLQSLAQKATGQRGQTALQSLASRQTSRPLSSSSTTTEPPKTSLTALAKLAKKEDASAQRTRLSHLATRTTTTTTTAPSPSTNNKLSGLAGLAKKQNVASTTPEYKKKDEKPISSNVKEQPKIQEEIPRQQQSLPSEQSQQPKILIPLSTNPLCAPPSAAATFLFKNPGKGGRGHTDTTANSLLASIPDSVGKAFYEAIKTSADNIHVFTFNVPSPDDIGLEAQSHRSGGRK</sequence>